<dbReference type="InterPro" id="IPR051907">
    <property type="entry name" value="DoxX-like_oxidoreductase"/>
</dbReference>
<accession>A0ABS6KQQ2</accession>
<keyword evidence="4 7" id="KW-0812">Transmembrane</keyword>
<feature type="transmembrane region" description="Helical" evidence="7">
    <location>
        <begin position="12"/>
        <end position="30"/>
    </location>
</feature>
<dbReference type="Proteomes" id="UP000812982">
    <property type="component" value="Unassembled WGS sequence"/>
</dbReference>
<dbReference type="EMBL" id="VOMB01000020">
    <property type="protein sequence ID" value="MBU9765788.1"/>
    <property type="molecule type" value="Genomic_DNA"/>
</dbReference>
<keyword evidence="9" id="KW-1185">Reference proteome</keyword>
<evidence type="ECO:0000256" key="7">
    <source>
        <dbReference type="SAM" id="Phobius"/>
    </source>
</evidence>
<comment type="caution">
    <text evidence="8">The sequence shown here is derived from an EMBL/GenBank/DDBJ whole genome shotgun (WGS) entry which is preliminary data.</text>
</comment>
<gene>
    <name evidence="8" type="ORF">FR943_18300</name>
</gene>
<comment type="similarity">
    <text evidence="2">Belongs to the DoxX family.</text>
</comment>
<evidence type="ECO:0000256" key="6">
    <source>
        <dbReference type="ARBA" id="ARBA00023136"/>
    </source>
</evidence>
<dbReference type="Pfam" id="PF07681">
    <property type="entry name" value="DoxX"/>
    <property type="match status" value="1"/>
</dbReference>
<keyword evidence="6 7" id="KW-0472">Membrane</keyword>
<evidence type="ECO:0000256" key="3">
    <source>
        <dbReference type="ARBA" id="ARBA00022475"/>
    </source>
</evidence>
<keyword evidence="3" id="KW-1003">Cell membrane</keyword>
<evidence type="ECO:0000313" key="9">
    <source>
        <dbReference type="Proteomes" id="UP000812982"/>
    </source>
</evidence>
<reference evidence="8 9" key="1">
    <citation type="journal article" date="2021" name="Sci. Rep.">
        <title>Phenotypic and genomic hallmarks of a novel, potentially pathogenic rapidly growing Mycobacterium species related to the Mycobacterium fortuitum complex.</title>
        <authorList>
            <person name="Gharbi R."/>
            <person name="Khanna V."/>
            <person name="Frigui W."/>
            <person name="Mhenni B."/>
            <person name="Brosch R."/>
            <person name="Mardassi H."/>
        </authorList>
    </citation>
    <scope>NUCLEOTIDE SEQUENCE [LARGE SCALE GENOMIC DNA]</scope>
    <source>
        <strain evidence="8 9">TNTM28</strain>
    </source>
</reference>
<name>A0ABS6KQQ2_9MYCO</name>
<protein>
    <submittedName>
        <fullName evidence="8">DoxX family protein</fullName>
    </submittedName>
</protein>
<keyword evidence="5 7" id="KW-1133">Transmembrane helix</keyword>
<proteinExistence type="inferred from homology"/>
<evidence type="ECO:0000256" key="1">
    <source>
        <dbReference type="ARBA" id="ARBA00004651"/>
    </source>
</evidence>
<feature type="transmembrane region" description="Helical" evidence="7">
    <location>
        <begin position="50"/>
        <end position="67"/>
    </location>
</feature>
<dbReference type="RefSeq" id="WP_217159620.1">
    <property type="nucleotide sequence ID" value="NZ_VOMB01000020.1"/>
</dbReference>
<dbReference type="PANTHER" id="PTHR33452">
    <property type="entry name" value="OXIDOREDUCTASE CATD-RELATED"/>
    <property type="match status" value="1"/>
</dbReference>
<dbReference type="PANTHER" id="PTHR33452:SF4">
    <property type="entry name" value="BLL4328 PROTEIN"/>
    <property type="match status" value="1"/>
</dbReference>
<comment type="subcellular location">
    <subcellularLocation>
        <location evidence="1">Cell membrane</location>
        <topology evidence="1">Multi-pass membrane protein</topology>
    </subcellularLocation>
</comment>
<evidence type="ECO:0000313" key="8">
    <source>
        <dbReference type="EMBL" id="MBU9765788.1"/>
    </source>
</evidence>
<organism evidence="8 9">
    <name type="scientific">[Mycobacterium] fortunisiensis</name>
    <dbReference type="NCBI Taxonomy" id="2600579"/>
    <lineage>
        <taxon>Bacteria</taxon>
        <taxon>Bacillati</taxon>
        <taxon>Actinomycetota</taxon>
        <taxon>Actinomycetes</taxon>
        <taxon>Mycobacteriales</taxon>
        <taxon>Mycobacteriaceae</taxon>
        <taxon>Mycolicibacterium</taxon>
    </lineage>
</organism>
<feature type="transmembrane region" description="Helical" evidence="7">
    <location>
        <begin position="74"/>
        <end position="92"/>
    </location>
</feature>
<evidence type="ECO:0000256" key="5">
    <source>
        <dbReference type="ARBA" id="ARBA00022989"/>
    </source>
</evidence>
<evidence type="ECO:0000256" key="4">
    <source>
        <dbReference type="ARBA" id="ARBA00022692"/>
    </source>
</evidence>
<evidence type="ECO:0000256" key="2">
    <source>
        <dbReference type="ARBA" id="ARBA00006679"/>
    </source>
</evidence>
<sequence length="145" mass="15819">MIQHLQSRLNSHAPAVVSVCRIVLGLMFTLNGTVKLFGWPVGPSVAVGDWPFWWAGLIELIAGLLIVLGWFTPIAALVASGEMAVAYFWLHQPNALWPVDPQNGGEFAVLYCFAFLLLAFAGPGAWALDTMRGRSHDERDEVSAV</sequence>
<dbReference type="InterPro" id="IPR032808">
    <property type="entry name" value="DoxX"/>
</dbReference>
<feature type="transmembrane region" description="Helical" evidence="7">
    <location>
        <begin position="107"/>
        <end position="128"/>
    </location>
</feature>